<dbReference type="Pfam" id="PF09827">
    <property type="entry name" value="CRISPR_Cas2"/>
    <property type="match status" value="1"/>
</dbReference>
<reference evidence="10 11" key="1">
    <citation type="submission" date="2017-04" db="EMBL/GenBank/DDBJ databases">
        <authorList>
            <person name="Afonso C.L."/>
            <person name="Miller P.J."/>
            <person name="Scott M.A."/>
            <person name="Spackman E."/>
            <person name="Goraichik I."/>
            <person name="Dimitrov K.M."/>
            <person name="Suarez D.L."/>
            <person name="Swayne D.E."/>
        </authorList>
    </citation>
    <scope>NUCLEOTIDE SEQUENCE [LARGE SCALE GENOMIC DNA]</scope>
    <source>
        <strain evidence="10 11">DSM 13146</strain>
    </source>
</reference>
<dbReference type="HAMAP" id="MF_01471">
    <property type="entry name" value="Cas2"/>
    <property type="match status" value="1"/>
</dbReference>
<keyword evidence="3 9" id="KW-0540">Nuclease</keyword>
<evidence type="ECO:0000256" key="4">
    <source>
        <dbReference type="ARBA" id="ARBA00022723"/>
    </source>
</evidence>
<keyword evidence="7 9" id="KW-0460">Magnesium</keyword>
<dbReference type="GO" id="GO:0043571">
    <property type="term" value="P:maintenance of CRISPR repeat elements"/>
    <property type="evidence" value="ECO:0007669"/>
    <property type="project" value="UniProtKB-UniRule"/>
</dbReference>
<dbReference type="EC" id="3.1.-.-" evidence="9"/>
<evidence type="ECO:0000256" key="3">
    <source>
        <dbReference type="ARBA" id="ARBA00022722"/>
    </source>
</evidence>
<dbReference type="Proteomes" id="UP000192783">
    <property type="component" value="Unassembled WGS sequence"/>
</dbReference>
<comment type="function">
    <text evidence="9">CRISPR (clustered regularly interspaced short palindromic repeat), is an adaptive immune system that provides protection against mobile genetic elements (viruses, transposable elements and conjugative plasmids). CRISPR clusters contain sequences complementary to antecedent mobile elements and target invading nucleic acids. CRISPR clusters are transcribed and processed into CRISPR RNA (crRNA). Functions as a ssRNA-specific endoribonuclease. Involved in the integration of spacer DNA into the CRISPR cassette.</text>
</comment>
<sequence length="95" mass="11555">MEHLYLVCYDIRDDKRWRRLYKAMKGYGEWLQLSVFQCRLDRIRRLRMEETLRTIVNQDEDHVLIMDLGPAEGVQMKVQSLGKEYRVVERRPVIV</sequence>
<keyword evidence="6 9" id="KW-0378">Hydrolase</keyword>
<organism evidence="10 11">
    <name type="scientific">Desulfacinum hydrothermale DSM 13146</name>
    <dbReference type="NCBI Taxonomy" id="1121390"/>
    <lineage>
        <taxon>Bacteria</taxon>
        <taxon>Pseudomonadati</taxon>
        <taxon>Thermodesulfobacteriota</taxon>
        <taxon>Syntrophobacteria</taxon>
        <taxon>Syntrophobacterales</taxon>
        <taxon>Syntrophobacteraceae</taxon>
        <taxon>Desulfacinum</taxon>
    </lineage>
</organism>
<evidence type="ECO:0000256" key="8">
    <source>
        <dbReference type="ARBA" id="ARBA00023118"/>
    </source>
</evidence>
<dbReference type="InterPro" id="IPR021127">
    <property type="entry name" value="CRISPR_associated_Cas2"/>
</dbReference>
<keyword evidence="4 9" id="KW-0479">Metal-binding</keyword>
<evidence type="ECO:0000256" key="2">
    <source>
        <dbReference type="ARBA" id="ARBA00009959"/>
    </source>
</evidence>
<dbReference type="EMBL" id="FWXF01000025">
    <property type="protein sequence ID" value="SMC27932.1"/>
    <property type="molecule type" value="Genomic_DNA"/>
</dbReference>
<accession>A0A1W1XVQ3</accession>
<evidence type="ECO:0000313" key="11">
    <source>
        <dbReference type="Proteomes" id="UP000192783"/>
    </source>
</evidence>
<comment type="similarity">
    <text evidence="2 9">Belongs to the CRISPR-associated endoribonuclease Cas2 protein family.</text>
</comment>
<evidence type="ECO:0000256" key="5">
    <source>
        <dbReference type="ARBA" id="ARBA00022759"/>
    </source>
</evidence>
<dbReference type="GO" id="GO:0046872">
    <property type="term" value="F:metal ion binding"/>
    <property type="evidence" value="ECO:0007669"/>
    <property type="project" value="UniProtKB-UniRule"/>
</dbReference>
<evidence type="ECO:0000256" key="7">
    <source>
        <dbReference type="ARBA" id="ARBA00022842"/>
    </source>
</evidence>
<name>A0A1W1XVQ3_9BACT</name>
<protein>
    <recommendedName>
        <fullName evidence="9">CRISPR-associated endoribonuclease Cas2</fullName>
        <ecNumber evidence="9">3.1.-.-</ecNumber>
    </recommendedName>
</protein>
<dbReference type="CDD" id="cd09725">
    <property type="entry name" value="Cas2_I_II_III"/>
    <property type="match status" value="1"/>
</dbReference>
<keyword evidence="8 9" id="KW-0051">Antiviral defense</keyword>
<evidence type="ECO:0000313" key="10">
    <source>
        <dbReference type="EMBL" id="SMC27932.1"/>
    </source>
</evidence>
<keyword evidence="11" id="KW-1185">Reference proteome</keyword>
<evidence type="ECO:0000256" key="9">
    <source>
        <dbReference type="HAMAP-Rule" id="MF_01471"/>
    </source>
</evidence>
<keyword evidence="5 9" id="KW-0255">Endonuclease</keyword>
<dbReference type="GO" id="GO:0016787">
    <property type="term" value="F:hydrolase activity"/>
    <property type="evidence" value="ECO:0007669"/>
    <property type="project" value="UniProtKB-KW"/>
</dbReference>
<evidence type="ECO:0000256" key="6">
    <source>
        <dbReference type="ARBA" id="ARBA00022801"/>
    </source>
</evidence>
<dbReference type="OrthoDB" id="9798176at2"/>
<feature type="binding site" evidence="9">
    <location>
        <position position="10"/>
    </location>
    <ligand>
        <name>Mg(2+)</name>
        <dbReference type="ChEBI" id="CHEBI:18420"/>
        <note>catalytic</note>
    </ligand>
</feature>
<dbReference type="SUPFAM" id="SSF143430">
    <property type="entry name" value="TTP0101/SSO1404-like"/>
    <property type="match status" value="1"/>
</dbReference>
<gene>
    <name evidence="9" type="primary">cas2</name>
    <name evidence="10" type="ORF">SAMN02746041_03123</name>
</gene>
<dbReference type="STRING" id="1121390.SAMN02746041_03123"/>
<dbReference type="InterPro" id="IPR019199">
    <property type="entry name" value="Virulence_VapD/CRISPR_Cas2"/>
</dbReference>
<proteinExistence type="inferred from homology"/>
<comment type="cofactor">
    <cofactor evidence="1 9">
        <name>Mg(2+)</name>
        <dbReference type="ChEBI" id="CHEBI:18420"/>
    </cofactor>
</comment>
<dbReference type="PANTHER" id="PTHR34405:SF3">
    <property type="entry name" value="CRISPR-ASSOCIATED ENDORIBONUCLEASE CAS2 3"/>
    <property type="match status" value="1"/>
</dbReference>
<dbReference type="PANTHER" id="PTHR34405">
    <property type="entry name" value="CRISPR-ASSOCIATED ENDORIBONUCLEASE CAS2"/>
    <property type="match status" value="1"/>
</dbReference>
<dbReference type="RefSeq" id="WP_084059010.1">
    <property type="nucleotide sequence ID" value="NZ_FWXF01000025.1"/>
</dbReference>
<dbReference type="GO" id="GO:0051607">
    <property type="term" value="P:defense response to virus"/>
    <property type="evidence" value="ECO:0007669"/>
    <property type="project" value="UniProtKB-UniRule"/>
</dbReference>
<dbReference type="GO" id="GO:0004521">
    <property type="term" value="F:RNA endonuclease activity"/>
    <property type="evidence" value="ECO:0007669"/>
    <property type="project" value="InterPro"/>
</dbReference>
<dbReference type="NCBIfam" id="TIGR01573">
    <property type="entry name" value="cas2"/>
    <property type="match status" value="1"/>
</dbReference>
<dbReference type="Gene3D" id="3.30.70.240">
    <property type="match status" value="1"/>
</dbReference>
<dbReference type="AlphaFoldDB" id="A0A1W1XVQ3"/>
<evidence type="ECO:0000256" key="1">
    <source>
        <dbReference type="ARBA" id="ARBA00001946"/>
    </source>
</evidence>
<comment type="subunit">
    <text evidence="9">Homodimer, forms a heterotetramer with a Cas1 homodimer.</text>
</comment>